<dbReference type="Proteomes" id="UP000004994">
    <property type="component" value="Chromosome 10"/>
</dbReference>
<dbReference type="PANTHER" id="PTHR11439:SF467">
    <property type="entry name" value="INTEGRASE CATALYTIC DOMAIN-CONTAINING PROTEIN"/>
    <property type="match status" value="1"/>
</dbReference>
<reference evidence="1" key="2">
    <citation type="submission" date="2019-01" db="UniProtKB">
        <authorList>
            <consortium name="EnsemblPlants"/>
        </authorList>
    </citation>
    <scope>IDENTIFICATION</scope>
    <source>
        <strain evidence="1">cv. Heinz 1706</strain>
    </source>
</reference>
<protein>
    <recommendedName>
        <fullName evidence="3">Reverse transcriptase Ty1/copia-type domain-containing protein</fullName>
    </recommendedName>
</protein>
<dbReference type="InParanoid" id="A0A3Q7J9H4"/>
<organism evidence="1">
    <name type="scientific">Solanum lycopersicum</name>
    <name type="common">Tomato</name>
    <name type="synonym">Lycopersicon esculentum</name>
    <dbReference type="NCBI Taxonomy" id="4081"/>
    <lineage>
        <taxon>Eukaryota</taxon>
        <taxon>Viridiplantae</taxon>
        <taxon>Streptophyta</taxon>
        <taxon>Embryophyta</taxon>
        <taxon>Tracheophyta</taxon>
        <taxon>Spermatophyta</taxon>
        <taxon>Magnoliopsida</taxon>
        <taxon>eudicotyledons</taxon>
        <taxon>Gunneridae</taxon>
        <taxon>Pentapetalae</taxon>
        <taxon>asterids</taxon>
        <taxon>lamiids</taxon>
        <taxon>Solanales</taxon>
        <taxon>Solanaceae</taxon>
        <taxon>Solanoideae</taxon>
        <taxon>Solaneae</taxon>
        <taxon>Solanum</taxon>
        <taxon>Solanum subgen. Lycopersicon</taxon>
    </lineage>
</organism>
<evidence type="ECO:0000313" key="1">
    <source>
        <dbReference type="EnsemblPlants" id="Solyc10g044545.1.1"/>
    </source>
</evidence>
<evidence type="ECO:0000313" key="2">
    <source>
        <dbReference type="Proteomes" id="UP000004994"/>
    </source>
</evidence>
<proteinExistence type="predicted"/>
<dbReference type="CDD" id="cd09272">
    <property type="entry name" value="RNase_HI_RT_Ty1"/>
    <property type="match status" value="1"/>
</dbReference>
<name>A0A3Q7J9H4_SOLLC</name>
<dbReference type="STRING" id="4081.A0A3Q7J9H4"/>
<dbReference type="PANTHER" id="PTHR11439">
    <property type="entry name" value="GAG-POL-RELATED RETROTRANSPOSON"/>
    <property type="match status" value="1"/>
</dbReference>
<evidence type="ECO:0008006" key="3">
    <source>
        <dbReference type="Google" id="ProtNLM"/>
    </source>
</evidence>
<dbReference type="EnsemblPlants" id="Solyc10g044545.1.1">
    <property type="protein sequence ID" value="Solyc10g044545.1.1"/>
    <property type="gene ID" value="Solyc10g044545.1"/>
</dbReference>
<sequence length="481" mass="55248">MKDLGEAKKILGMEITRDRHSKKLFLSQKKYLKRVLNDAMSPNNEVEREYMSRVPYASLMYAMVCTRPDISHAVGVVSRYMHNPRKDHWQAVKWILQYIHNTVDVCLAFEQKDSQYLVGYCESDYAVSWKSTLQSTIALSTTEAEYMAITEVAKKAIWLQGFLRELDIVVVIPSLSIYSASTTPEHKIRCTKHQCQDICRKQRNVKATNVRSQLNLMGNLERVQEADMIWGSILLPRHTDTYSDWLIKIDCLQRRKINKLHIPVDDTHAFCVMTAKRSPSCTYFLNVDNDSARRAGKMARRETLTTIQKGTGNINSEGKDLQHMEGKTLQGNKCKYEPTDASSSRLQVKSKDSHLLKANGISTKLPMPREIPIVEPAQLQFFVRTPRALYRLEVVGERTILEEHKLSTYGVVTDYPALPKRRKDIVWKPLNEVEVCGDMYQIRMHHELDALKGWLALMISDISLPWMADGARIEKKDLIAS</sequence>
<dbReference type="AlphaFoldDB" id="A0A3Q7J9H4"/>
<reference evidence="1" key="1">
    <citation type="journal article" date="2012" name="Nature">
        <title>The tomato genome sequence provides insights into fleshy fruit evolution.</title>
        <authorList>
            <consortium name="Tomato Genome Consortium"/>
        </authorList>
    </citation>
    <scope>NUCLEOTIDE SEQUENCE [LARGE SCALE GENOMIC DNA]</scope>
    <source>
        <strain evidence="1">cv. Heinz 1706</strain>
    </source>
</reference>
<dbReference type="Gramene" id="Solyc10g044545.1.1">
    <property type="protein sequence ID" value="Solyc10g044545.1.1"/>
    <property type="gene ID" value="Solyc10g044545.1"/>
</dbReference>
<accession>A0A3Q7J9H4</accession>
<keyword evidence="2" id="KW-1185">Reference proteome</keyword>